<comment type="similarity">
    <text evidence="1">Belongs to the pseudomonas-type ThrB family.</text>
</comment>
<dbReference type="InterPro" id="IPR050249">
    <property type="entry name" value="Pseudomonas-type_ThrB"/>
</dbReference>
<dbReference type="PANTHER" id="PTHR21064:SF6">
    <property type="entry name" value="AMINOGLYCOSIDE PHOSPHOTRANSFERASE DOMAIN-CONTAINING PROTEIN"/>
    <property type="match status" value="1"/>
</dbReference>
<evidence type="ECO:0000256" key="1">
    <source>
        <dbReference type="ARBA" id="ARBA00038240"/>
    </source>
</evidence>
<gene>
    <name evidence="3" type="ORF">GCM10023149_25580</name>
</gene>
<proteinExistence type="inferred from homology"/>
<protein>
    <recommendedName>
        <fullName evidence="2">Aminoglycoside phosphotransferase domain-containing protein</fullName>
    </recommendedName>
</protein>
<dbReference type="EMBL" id="BAABFT010000006">
    <property type="protein sequence ID" value="GAA4324173.1"/>
    <property type="molecule type" value="Genomic_DNA"/>
</dbReference>
<evidence type="ECO:0000313" key="3">
    <source>
        <dbReference type="EMBL" id="GAA4324173.1"/>
    </source>
</evidence>
<dbReference type="Gene3D" id="3.90.1200.10">
    <property type="match status" value="1"/>
</dbReference>
<reference evidence="4" key="1">
    <citation type="journal article" date="2019" name="Int. J. Syst. Evol. Microbiol.">
        <title>The Global Catalogue of Microorganisms (GCM) 10K type strain sequencing project: providing services to taxonomists for standard genome sequencing and annotation.</title>
        <authorList>
            <consortium name="The Broad Institute Genomics Platform"/>
            <consortium name="The Broad Institute Genome Sequencing Center for Infectious Disease"/>
            <person name="Wu L."/>
            <person name="Ma J."/>
        </authorList>
    </citation>
    <scope>NUCLEOTIDE SEQUENCE [LARGE SCALE GENOMIC DNA]</scope>
    <source>
        <strain evidence="4">JCM 17705</strain>
    </source>
</reference>
<feature type="domain" description="Aminoglycoside phosphotransferase" evidence="2">
    <location>
        <begin position="6"/>
        <end position="235"/>
    </location>
</feature>
<accession>A0ABP8GGZ1</accession>
<dbReference type="PANTHER" id="PTHR21064">
    <property type="entry name" value="AMINOGLYCOSIDE PHOSPHOTRANSFERASE DOMAIN-CONTAINING PROTEIN-RELATED"/>
    <property type="match status" value="1"/>
</dbReference>
<dbReference type="SUPFAM" id="SSF56112">
    <property type="entry name" value="Protein kinase-like (PK-like)"/>
    <property type="match status" value="1"/>
</dbReference>
<dbReference type="Pfam" id="PF01636">
    <property type="entry name" value="APH"/>
    <property type="match status" value="1"/>
</dbReference>
<organism evidence="3 4">
    <name type="scientific">Mucilaginibacter gynuensis</name>
    <dbReference type="NCBI Taxonomy" id="1302236"/>
    <lineage>
        <taxon>Bacteria</taxon>
        <taxon>Pseudomonadati</taxon>
        <taxon>Bacteroidota</taxon>
        <taxon>Sphingobacteriia</taxon>
        <taxon>Sphingobacteriales</taxon>
        <taxon>Sphingobacteriaceae</taxon>
        <taxon>Mucilaginibacter</taxon>
    </lineage>
</organism>
<evidence type="ECO:0000259" key="2">
    <source>
        <dbReference type="Pfam" id="PF01636"/>
    </source>
</evidence>
<dbReference type="Gene3D" id="3.30.200.20">
    <property type="entry name" value="Phosphorylase Kinase, domain 1"/>
    <property type="match status" value="1"/>
</dbReference>
<dbReference type="Proteomes" id="UP001500582">
    <property type="component" value="Unassembled WGS sequence"/>
</dbReference>
<dbReference type="InterPro" id="IPR011009">
    <property type="entry name" value="Kinase-like_dom_sf"/>
</dbReference>
<sequence length="298" mass="34053">MRNVSDTYLLEDANGRYIFKIYRDAHRKHDEIKAEVELLNALTEGGAKVAYPLTDLSGQQIQEFNAIEGTRYGVMFAYAEGKVVADLTDEHLETIGREMAAVHNITSAVKLKYPRKPYTVETMLREPIATIAPAFKELPDEYAYLSSASAKVAAHIEAFDLSQFRTGYCHYDFLPKNFHFTDAANVIFFDFDFAGYGLLANDIASFYIHLFLEVMNGKLTQEKADEQFAVFVAAYRTVRPLSNEELAAVPYLGFAFWVFYFGFHYENFDDWSSIFFTTGFIKGRVALIKKWADRHFKG</sequence>
<dbReference type="InterPro" id="IPR002575">
    <property type="entry name" value="Aminoglycoside_PTrfase"/>
</dbReference>
<evidence type="ECO:0000313" key="4">
    <source>
        <dbReference type="Proteomes" id="UP001500582"/>
    </source>
</evidence>
<name>A0ABP8GGZ1_9SPHI</name>
<comment type="caution">
    <text evidence="3">The sequence shown here is derived from an EMBL/GenBank/DDBJ whole genome shotgun (WGS) entry which is preliminary data.</text>
</comment>
<keyword evidence="4" id="KW-1185">Reference proteome</keyword>